<feature type="compositionally biased region" description="Low complexity" evidence="9">
    <location>
        <begin position="159"/>
        <end position="179"/>
    </location>
</feature>
<accession>A0A1E3NGD1</accession>
<feature type="region of interest" description="Disordered" evidence="9">
    <location>
        <begin position="118"/>
        <end position="179"/>
    </location>
</feature>
<keyword evidence="13" id="KW-1185">Reference proteome</keyword>
<evidence type="ECO:0000259" key="10">
    <source>
        <dbReference type="PROSITE" id="PS50968"/>
    </source>
</evidence>
<evidence type="ECO:0000256" key="6">
    <source>
        <dbReference type="ARBA" id="ARBA00059875"/>
    </source>
</evidence>
<organism evidence="12 13">
    <name type="scientific">Pichia membranifaciens NRRL Y-2026</name>
    <dbReference type="NCBI Taxonomy" id="763406"/>
    <lineage>
        <taxon>Eukaryota</taxon>
        <taxon>Fungi</taxon>
        <taxon>Dikarya</taxon>
        <taxon>Ascomycota</taxon>
        <taxon>Saccharomycotina</taxon>
        <taxon>Pichiomycetes</taxon>
        <taxon>Pichiales</taxon>
        <taxon>Pichiaceae</taxon>
        <taxon>Pichia</taxon>
    </lineage>
</organism>
<feature type="domain" description="Peripheral subunit-binding (PSBD)" evidence="11">
    <location>
        <begin position="184"/>
        <end position="225"/>
    </location>
</feature>
<dbReference type="InterPro" id="IPR011053">
    <property type="entry name" value="Single_hybrid_motif"/>
</dbReference>
<comment type="similarity">
    <text evidence="2">Belongs to the 2-oxoacid dehydrogenase family.</text>
</comment>
<protein>
    <recommendedName>
        <fullName evidence="8">Dihydrolipoamide dehydrogenase-binding protein of pyruvate dehydrogenase complex</fullName>
    </recommendedName>
</protein>
<comment type="subunit">
    <text evidence="7">Eukaryotic pyruvate dehydrogenase (PDH) complexes are organized as a core consisting of the oligomeric dihydrolipoamide acetyl-transferase (E2), around which are arranged multiple copies of pyruvate dehydrogenase (E1), dihydrolipoamide dehydrogenase (E3) and protein X (E3BP) bound by non-covalent bonds.</text>
</comment>
<gene>
    <name evidence="12" type="ORF">PICMEDRAFT_54738</name>
</gene>
<dbReference type="GO" id="GO:0005759">
    <property type="term" value="C:mitochondrial matrix"/>
    <property type="evidence" value="ECO:0007669"/>
    <property type="project" value="UniProtKB-SubCell"/>
</dbReference>
<evidence type="ECO:0000256" key="4">
    <source>
        <dbReference type="ARBA" id="ARBA00022946"/>
    </source>
</evidence>
<dbReference type="GO" id="GO:0005198">
    <property type="term" value="F:structural molecule activity"/>
    <property type="evidence" value="ECO:0007669"/>
    <property type="project" value="EnsemblFungi"/>
</dbReference>
<dbReference type="GO" id="GO:0045254">
    <property type="term" value="C:pyruvate dehydrogenase complex"/>
    <property type="evidence" value="ECO:0007669"/>
    <property type="project" value="EnsemblFungi"/>
</dbReference>
<dbReference type="FunFam" id="4.10.320.10:FF:000017">
    <property type="entry name" value="Pyruvate dehydrogenase complex protein X component, mitochondrial"/>
    <property type="match status" value="1"/>
</dbReference>
<evidence type="ECO:0000256" key="5">
    <source>
        <dbReference type="ARBA" id="ARBA00023128"/>
    </source>
</evidence>
<dbReference type="GO" id="GO:0006086">
    <property type="term" value="P:pyruvate decarboxylation to acetyl-CoA"/>
    <property type="evidence" value="ECO:0007669"/>
    <property type="project" value="EnsemblFungi"/>
</dbReference>
<evidence type="ECO:0000256" key="7">
    <source>
        <dbReference type="ARBA" id="ARBA00065810"/>
    </source>
</evidence>
<dbReference type="AlphaFoldDB" id="A0A1E3NGD1"/>
<evidence type="ECO:0000256" key="8">
    <source>
        <dbReference type="ARBA" id="ARBA00083110"/>
    </source>
</evidence>
<dbReference type="PANTHER" id="PTHR23151:SF82">
    <property type="entry name" value="PYRUVATE DEHYDROGENASE COMPLEX PROTEIN X COMPONENT, MITOCHONDRIAL"/>
    <property type="match status" value="1"/>
</dbReference>
<feature type="domain" description="Lipoyl-binding" evidence="10">
    <location>
        <begin position="34"/>
        <end position="110"/>
    </location>
</feature>
<dbReference type="Gene3D" id="4.10.320.10">
    <property type="entry name" value="E3-binding domain"/>
    <property type="match status" value="1"/>
</dbReference>
<sequence>MLRYASKTISKTALQLHATQVSRNFHVSRLVLAAKIFDMPAMSPTMESGAIVEWKVKEGDHYNPGDSLLDIETDKATISVDAIDDGVLAKIILPDGTKDIKVGTPIAFLAEDGDDLKNLEYPKLPDEEKPQATPSSEAAETAPPKTSPPKESTESSGNSSTPAEKSPASASPSATSKAANPAQVFFPSVERLLAENKISREDALAKIPATGPHGRLLRGDVLVHLGKVSAEQNDTLVNYLEKTSRLDLSHIELLEPTGTVGADSKTEGKAKPKAKEPTIITESYPIDLEVSYPELSKFKAVISEALSSSEQQAYAYNTNPVSDLDDPLFDDIIAPSRNSDRFKIEYTLNSEGDEVSTLELKLILNDSCFDAKDRAIVFVNTFKENLTKELKAFE</sequence>
<dbReference type="CDD" id="cd06849">
    <property type="entry name" value="lipoyl_domain"/>
    <property type="match status" value="1"/>
</dbReference>
<dbReference type="Proteomes" id="UP000094455">
    <property type="component" value="Unassembled WGS sequence"/>
</dbReference>
<evidence type="ECO:0000259" key="11">
    <source>
        <dbReference type="PROSITE" id="PS51826"/>
    </source>
</evidence>
<proteinExistence type="inferred from homology"/>
<dbReference type="InterPro" id="IPR000089">
    <property type="entry name" value="Biotin_lipoyl"/>
</dbReference>
<keyword evidence="3" id="KW-0450">Lipoyl</keyword>
<dbReference type="InterPro" id="IPR004167">
    <property type="entry name" value="PSBD"/>
</dbReference>
<keyword evidence="4" id="KW-0809">Transit peptide</keyword>
<dbReference type="InterPro" id="IPR036625">
    <property type="entry name" value="E3-bd_dom_sf"/>
</dbReference>
<dbReference type="Gene3D" id="2.40.50.100">
    <property type="match status" value="1"/>
</dbReference>
<reference evidence="12 13" key="1">
    <citation type="journal article" date="2016" name="Proc. Natl. Acad. Sci. U.S.A.">
        <title>Comparative genomics of biotechnologically important yeasts.</title>
        <authorList>
            <person name="Riley R."/>
            <person name="Haridas S."/>
            <person name="Wolfe K.H."/>
            <person name="Lopes M.R."/>
            <person name="Hittinger C.T."/>
            <person name="Goeker M."/>
            <person name="Salamov A.A."/>
            <person name="Wisecaver J.H."/>
            <person name="Long T.M."/>
            <person name="Calvey C.H."/>
            <person name="Aerts A.L."/>
            <person name="Barry K.W."/>
            <person name="Choi C."/>
            <person name="Clum A."/>
            <person name="Coughlan A.Y."/>
            <person name="Deshpande S."/>
            <person name="Douglass A.P."/>
            <person name="Hanson S.J."/>
            <person name="Klenk H.-P."/>
            <person name="LaButti K.M."/>
            <person name="Lapidus A."/>
            <person name="Lindquist E.A."/>
            <person name="Lipzen A.M."/>
            <person name="Meier-Kolthoff J.P."/>
            <person name="Ohm R.A."/>
            <person name="Otillar R.P."/>
            <person name="Pangilinan J.L."/>
            <person name="Peng Y."/>
            <person name="Rokas A."/>
            <person name="Rosa C.A."/>
            <person name="Scheuner C."/>
            <person name="Sibirny A.A."/>
            <person name="Slot J.C."/>
            <person name="Stielow J.B."/>
            <person name="Sun H."/>
            <person name="Kurtzman C.P."/>
            <person name="Blackwell M."/>
            <person name="Grigoriev I.V."/>
            <person name="Jeffries T.W."/>
        </authorList>
    </citation>
    <scope>NUCLEOTIDE SEQUENCE [LARGE SCALE GENOMIC DNA]</scope>
    <source>
        <strain evidence="12 13">NRRL Y-2026</strain>
    </source>
</reference>
<evidence type="ECO:0000256" key="9">
    <source>
        <dbReference type="SAM" id="MobiDB-lite"/>
    </source>
</evidence>
<dbReference type="Pfam" id="PF00364">
    <property type="entry name" value="Biotin_lipoyl"/>
    <property type="match status" value="1"/>
</dbReference>
<dbReference type="EMBL" id="KV454005">
    <property type="protein sequence ID" value="ODQ45146.1"/>
    <property type="molecule type" value="Genomic_DNA"/>
</dbReference>
<comment type="function">
    <text evidence="6">Required for anchoring dihydrolipoamide dehydrogenase (E3) to the dihydrolipoamide transacetylase (E2) core of the pyruvate dehydrogenase complexes of eukaryotes. This specific binding is essential for a functional PDH complex.</text>
</comment>
<keyword evidence="5" id="KW-0496">Mitochondrion</keyword>
<dbReference type="PROSITE" id="PS51826">
    <property type="entry name" value="PSBD"/>
    <property type="match status" value="1"/>
</dbReference>
<dbReference type="PANTHER" id="PTHR23151">
    <property type="entry name" value="DIHYDROLIPOAMIDE ACETYL/SUCCINYL-TRANSFERASE-RELATED"/>
    <property type="match status" value="1"/>
</dbReference>
<evidence type="ECO:0000256" key="1">
    <source>
        <dbReference type="ARBA" id="ARBA00004305"/>
    </source>
</evidence>
<dbReference type="GO" id="GO:0004742">
    <property type="term" value="F:dihydrolipoyllysine-residue acetyltransferase activity"/>
    <property type="evidence" value="ECO:0007669"/>
    <property type="project" value="TreeGrafter"/>
</dbReference>
<feature type="compositionally biased region" description="Basic and acidic residues" evidence="9">
    <location>
        <begin position="118"/>
        <end position="130"/>
    </location>
</feature>
<evidence type="ECO:0000313" key="12">
    <source>
        <dbReference type="EMBL" id="ODQ45146.1"/>
    </source>
</evidence>
<evidence type="ECO:0000313" key="13">
    <source>
        <dbReference type="Proteomes" id="UP000094455"/>
    </source>
</evidence>
<comment type="subcellular location">
    <subcellularLocation>
        <location evidence="1">Mitochondrion matrix</location>
    </subcellularLocation>
</comment>
<name>A0A1E3NGD1_9ASCO</name>
<evidence type="ECO:0000256" key="2">
    <source>
        <dbReference type="ARBA" id="ARBA00007317"/>
    </source>
</evidence>
<dbReference type="FunFam" id="2.40.50.100:FF:000010">
    <property type="entry name" value="Acetyltransferase component of pyruvate dehydrogenase complex"/>
    <property type="match status" value="1"/>
</dbReference>
<dbReference type="Pfam" id="PF02817">
    <property type="entry name" value="E3_binding"/>
    <property type="match status" value="1"/>
</dbReference>
<dbReference type="SUPFAM" id="SSF47005">
    <property type="entry name" value="Peripheral subunit-binding domain of 2-oxo acid dehydrogenase complex"/>
    <property type="match status" value="1"/>
</dbReference>
<dbReference type="InterPro" id="IPR045257">
    <property type="entry name" value="E2/Pdx1"/>
</dbReference>
<dbReference type="GeneID" id="30179864"/>
<evidence type="ECO:0000256" key="3">
    <source>
        <dbReference type="ARBA" id="ARBA00022823"/>
    </source>
</evidence>
<dbReference type="RefSeq" id="XP_019016259.1">
    <property type="nucleotide sequence ID" value="XM_019163177.1"/>
</dbReference>
<dbReference type="SUPFAM" id="SSF51230">
    <property type="entry name" value="Single hybrid motif"/>
    <property type="match status" value="1"/>
</dbReference>
<dbReference type="STRING" id="763406.A0A1E3NGD1"/>
<dbReference type="OrthoDB" id="202158at2759"/>
<dbReference type="PROSITE" id="PS50968">
    <property type="entry name" value="BIOTINYL_LIPOYL"/>
    <property type="match status" value="1"/>
</dbReference>